<sequence>MDADRIRQVESAGGGAKPRPSARFRSIGWLMAVVVIAALLVARLKHSNIRETVFGLIIPAIVWSVVWIIGVFRAWLRNRPISEAPIDGVVLEATLPHFLQRR</sequence>
<proteinExistence type="predicted"/>
<feature type="transmembrane region" description="Helical" evidence="2">
    <location>
        <begin position="56"/>
        <end position="76"/>
    </location>
</feature>
<accession>A0ABT6FHH1</accession>
<dbReference type="Proteomes" id="UP001216907">
    <property type="component" value="Unassembled WGS sequence"/>
</dbReference>
<dbReference type="RefSeq" id="WP_277863317.1">
    <property type="nucleotide sequence ID" value="NZ_JARRAG010000002.1"/>
</dbReference>
<protein>
    <submittedName>
        <fullName evidence="3">Uncharacterized protein</fullName>
    </submittedName>
</protein>
<dbReference type="EMBL" id="JARRAG010000002">
    <property type="protein sequence ID" value="MDG3007027.1"/>
    <property type="molecule type" value="Genomic_DNA"/>
</dbReference>
<name>A0ABT6FHH1_9BACT</name>
<evidence type="ECO:0000256" key="2">
    <source>
        <dbReference type="SAM" id="Phobius"/>
    </source>
</evidence>
<keyword evidence="2" id="KW-0812">Transmembrane</keyword>
<keyword evidence="4" id="KW-1185">Reference proteome</keyword>
<keyword evidence="2" id="KW-0472">Membrane</keyword>
<evidence type="ECO:0000313" key="4">
    <source>
        <dbReference type="Proteomes" id="UP001216907"/>
    </source>
</evidence>
<feature type="transmembrane region" description="Helical" evidence="2">
    <location>
        <begin position="27"/>
        <end position="44"/>
    </location>
</feature>
<evidence type="ECO:0000313" key="3">
    <source>
        <dbReference type="EMBL" id="MDG3007027.1"/>
    </source>
</evidence>
<keyword evidence="2" id="KW-1133">Transmembrane helix</keyword>
<gene>
    <name evidence="3" type="ORF">PZE19_24935</name>
</gene>
<feature type="region of interest" description="Disordered" evidence="1">
    <location>
        <begin position="1"/>
        <end position="21"/>
    </location>
</feature>
<reference evidence="3 4" key="1">
    <citation type="submission" date="2023-03" db="EMBL/GenBank/DDBJ databases">
        <title>Paludisphaera mucosa sp. nov. a novel planctomycete from northern fen.</title>
        <authorList>
            <person name="Ivanova A."/>
        </authorList>
    </citation>
    <scope>NUCLEOTIDE SEQUENCE [LARGE SCALE GENOMIC DNA]</scope>
    <source>
        <strain evidence="3 4">Pla2</strain>
    </source>
</reference>
<organism evidence="3 4">
    <name type="scientific">Paludisphaera mucosa</name>
    <dbReference type="NCBI Taxonomy" id="3030827"/>
    <lineage>
        <taxon>Bacteria</taxon>
        <taxon>Pseudomonadati</taxon>
        <taxon>Planctomycetota</taxon>
        <taxon>Planctomycetia</taxon>
        <taxon>Isosphaerales</taxon>
        <taxon>Isosphaeraceae</taxon>
        <taxon>Paludisphaera</taxon>
    </lineage>
</organism>
<evidence type="ECO:0000256" key="1">
    <source>
        <dbReference type="SAM" id="MobiDB-lite"/>
    </source>
</evidence>
<comment type="caution">
    <text evidence="3">The sequence shown here is derived from an EMBL/GenBank/DDBJ whole genome shotgun (WGS) entry which is preliminary data.</text>
</comment>